<dbReference type="SUPFAM" id="SSF56672">
    <property type="entry name" value="DNA/RNA polymerases"/>
    <property type="match status" value="1"/>
</dbReference>
<evidence type="ECO:0000313" key="4">
    <source>
        <dbReference type="Proteomes" id="UP000285278"/>
    </source>
</evidence>
<dbReference type="InterPro" id="IPR001126">
    <property type="entry name" value="UmuC"/>
</dbReference>
<protein>
    <submittedName>
        <fullName evidence="3">DNA polymerase Y family protein</fullName>
    </submittedName>
</protein>
<evidence type="ECO:0000256" key="1">
    <source>
        <dbReference type="ARBA" id="ARBA00022763"/>
    </source>
</evidence>
<keyword evidence="1" id="KW-0227">DNA damage</keyword>
<dbReference type="RefSeq" id="WP_119664145.1">
    <property type="nucleotide sequence ID" value="NZ_QXJK01000001.1"/>
</dbReference>
<dbReference type="PANTHER" id="PTHR35369:SF2">
    <property type="entry name" value="BLR3025 PROTEIN"/>
    <property type="match status" value="1"/>
</dbReference>
<dbReference type="AlphaFoldDB" id="A0A418QA87"/>
<dbReference type="STRING" id="1451189.CFAL_09410"/>
<gene>
    <name evidence="3" type="ORF">D3M95_01045</name>
</gene>
<keyword evidence="4" id="KW-1185">Reference proteome</keyword>
<organism evidence="3 4">
    <name type="scientific">Corynebacterium falsenii</name>
    <dbReference type="NCBI Taxonomy" id="108486"/>
    <lineage>
        <taxon>Bacteria</taxon>
        <taxon>Bacillati</taxon>
        <taxon>Actinomycetota</taxon>
        <taxon>Actinomycetes</taxon>
        <taxon>Mycobacteriales</taxon>
        <taxon>Corynebacteriaceae</taxon>
        <taxon>Corynebacterium</taxon>
    </lineage>
</organism>
<dbReference type="OrthoDB" id="5244088at2"/>
<accession>A0A418QA87</accession>
<dbReference type="InterPro" id="IPR043502">
    <property type="entry name" value="DNA/RNA_pol_sf"/>
</dbReference>
<dbReference type="PANTHER" id="PTHR35369">
    <property type="entry name" value="BLR3025 PROTEIN-RELATED"/>
    <property type="match status" value="1"/>
</dbReference>
<evidence type="ECO:0000259" key="2">
    <source>
        <dbReference type="PROSITE" id="PS50173"/>
    </source>
</evidence>
<name>A0A418QA87_9CORY</name>
<proteinExistence type="predicted"/>
<sequence>MSAPLRAGTAHTTVHRRVAVLWFPDWPVYAIGQAQGWNVLEPAAVISEYRILACNAAARRAGVKAGMKQRHALATCPGLNVAADDPAQQAAVHEDVLTALDAVAAGVETIRPGLLAFPMHSLARFYGSEDIAGQKLLDAAARMQADCLLGTADDLITAVWAARVGRNIGPGEAQPFISALPITALTIEPSLHGPTGLVTTLNQLGVRTLRDFAALPVAEVAARFGQEAVVWHRVACGDADRDVSPRRVAEPLEVSYEAPDPISRTETAAFVARHVAAQLHALLFDANKSCTRLAVRAHLQPPEGYEGPTTIERVWRCREPLTEEETAQRIRWQLDGWITRLRGDDAQSRSDQRSAMPDTSEWTDHTVGVSAIELCPVEVITAGSVKVPLWGGPDDGIRAARAAAGRAQALIGTHAVRRAVHRGGRAVAGRIRTVPYGEDDPEELSQLPTTRWEGELQAPLPGLIGAPAGGADTSAPSARHPAAAIGLRDAYGQPVYVTGRGLMSSPPETMTWGRATYRVTGWAGPWPVDEDWWAAGKRYARLQVAIENNPGDATGTGQSSSAFLLVCKGTRWRIEATY</sequence>
<dbReference type="EMBL" id="QXJK01000001">
    <property type="protein sequence ID" value="RIX36823.1"/>
    <property type="molecule type" value="Genomic_DNA"/>
</dbReference>
<reference evidence="3 4" key="1">
    <citation type="submission" date="2018-09" db="EMBL/GenBank/DDBJ databases">
        <title>Optimization and identification of Corynebacterium falsenii FN1-14 from fish paste.</title>
        <authorList>
            <person name="Daroonpunt R."/>
            <person name="Tanasupawat S."/>
        </authorList>
    </citation>
    <scope>NUCLEOTIDE SEQUENCE [LARGE SCALE GENOMIC DNA]</scope>
    <source>
        <strain evidence="3 4">FN1-14</strain>
    </source>
</reference>
<feature type="domain" description="UmuC" evidence="2">
    <location>
        <begin position="42"/>
        <end position="110"/>
    </location>
</feature>
<dbReference type="Proteomes" id="UP000285278">
    <property type="component" value="Unassembled WGS sequence"/>
</dbReference>
<comment type="caution">
    <text evidence="3">The sequence shown here is derived from an EMBL/GenBank/DDBJ whole genome shotgun (WGS) entry which is preliminary data.</text>
</comment>
<dbReference type="PROSITE" id="PS50173">
    <property type="entry name" value="UMUC"/>
    <property type="match status" value="1"/>
</dbReference>
<dbReference type="Pfam" id="PF00817">
    <property type="entry name" value="IMS"/>
    <property type="match status" value="1"/>
</dbReference>
<dbReference type="CDD" id="cd03468">
    <property type="entry name" value="PolY_like"/>
    <property type="match status" value="1"/>
</dbReference>
<dbReference type="GO" id="GO:0006281">
    <property type="term" value="P:DNA repair"/>
    <property type="evidence" value="ECO:0007669"/>
    <property type="project" value="InterPro"/>
</dbReference>
<dbReference type="Gene3D" id="3.40.1170.60">
    <property type="match status" value="1"/>
</dbReference>
<evidence type="ECO:0000313" key="3">
    <source>
        <dbReference type="EMBL" id="RIX36823.1"/>
    </source>
</evidence>
<dbReference type="InterPro" id="IPR050356">
    <property type="entry name" value="SulA_CellDiv_inhibitor"/>
</dbReference>